<evidence type="ECO:0000313" key="4">
    <source>
        <dbReference type="Proteomes" id="UP000292884"/>
    </source>
</evidence>
<evidence type="ECO:0000313" key="3">
    <source>
        <dbReference type="EMBL" id="TCC93781.1"/>
    </source>
</evidence>
<evidence type="ECO:0000259" key="2">
    <source>
        <dbReference type="Pfam" id="PF12729"/>
    </source>
</evidence>
<feature type="domain" description="Chemotaxis methyl-accepting receptor HlyB-like 4HB MCP" evidence="2">
    <location>
        <begin position="6"/>
        <end position="179"/>
    </location>
</feature>
<keyword evidence="4" id="KW-1185">Reference proteome</keyword>
<dbReference type="AlphaFoldDB" id="A0A4R0N1W3"/>
<dbReference type="RefSeq" id="WP_131551647.1">
    <property type="nucleotide sequence ID" value="NZ_SJSK01000001.1"/>
</dbReference>
<organism evidence="3 4">
    <name type="scientific">Pedobacter frigiditerrae</name>
    <dbReference type="NCBI Taxonomy" id="2530452"/>
    <lineage>
        <taxon>Bacteria</taxon>
        <taxon>Pseudomonadati</taxon>
        <taxon>Bacteroidota</taxon>
        <taxon>Sphingobacteriia</taxon>
        <taxon>Sphingobacteriales</taxon>
        <taxon>Sphingobacteriaceae</taxon>
        <taxon>Pedobacter</taxon>
    </lineage>
</organism>
<proteinExistence type="predicted"/>
<feature type="transmembrane region" description="Helical" evidence="1">
    <location>
        <begin position="185"/>
        <end position="207"/>
    </location>
</feature>
<evidence type="ECO:0000256" key="1">
    <source>
        <dbReference type="SAM" id="Phobius"/>
    </source>
</evidence>
<reference evidence="3 4" key="1">
    <citation type="submission" date="2019-02" db="EMBL/GenBank/DDBJ databases">
        <title>Pedobacter sp. RP-1-13 sp. nov., isolated from Arctic soil.</title>
        <authorList>
            <person name="Dahal R.H."/>
        </authorList>
    </citation>
    <scope>NUCLEOTIDE SEQUENCE [LARGE SCALE GENOMIC DNA]</scope>
    <source>
        <strain evidence="3 4">RP-1-13</strain>
    </source>
</reference>
<protein>
    <recommendedName>
        <fullName evidence="2">Chemotaxis methyl-accepting receptor HlyB-like 4HB MCP domain-containing protein</fullName>
    </recommendedName>
</protein>
<name>A0A4R0N1W3_9SPHI</name>
<keyword evidence="1" id="KW-1133">Transmembrane helix</keyword>
<keyword evidence="1" id="KW-0472">Membrane</keyword>
<accession>A0A4R0N1W3</accession>
<comment type="caution">
    <text evidence="3">The sequence shown here is derived from an EMBL/GenBank/DDBJ whole genome shotgun (WGS) entry which is preliminary data.</text>
</comment>
<dbReference type="InterPro" id="IPR024478">
    <property type="entry name" value="HlyB_4HB_MCP"/>
</dbReference>
<gene>
    <name evidence="3" type="ORF">EZ428_03140</name>
</gene>
<dbReference type="Pfam" id="PF12729">
    <property type="entry name" value="4HB_MCP_1"/>
    <property type="match status" value="1"/>
</dbReference>
<dbReference type="EMBL" id="SJSK01000001">
    <property type="protein sequence ID" value="TCC93781.1"/>
    <property type="molecule type" value="Genomic_DNA"/>
</dbReference>
<feature type="transmembrane region" description="Helical" evidence="1">
    <location>
        <begin position="12"/>
        <end position="30"/>
    </location>
</feature>
<keyword evidence="1" id="KW-0812">Transmembrane</keyword>
<sequence>MKIAFSIQQKAKIALLLFCIMACTILIRLLEDKSLNSMNNAFVSMYNDRLVPAADLFYVSEILFEKRDLIEKHRRLNISEAEQTAKLMAIRNSKIDSVLKKYGKTFLVNDEKSSLQQLKQRLITHQTLEKDAVFNTKHNDVFAFEELNYSYKEILKNLSLLTKTQTLVGKELIKESESLYAGTKIYSAIQFVLAIVIGILIVSIIFASNVIKVKQEKFNLN</sequence>
<dbReference type="OrthoDB" id="1438991at2"/>
<dbReference type="Proteomes" id="UP000292884">
    <property type="component" value="Unassembled WGS sequence"/>
</dbReference>